<dbReference type="PRINTS" id="PR01797">
    <property type="entry name" value="SAPOSIN"/>
</dbReference>
<dbReference type="InterPro" id="IPR007856">
    <property type="entry name" value="SapB_1"/>
</dbReference>
<gene>
    <name evidence="9" type="primary">ORF107623</name>
</gene>
<dbReference type="FunFam" id="1.10.225.10:FF:000002">
    <property type="entry name" value="prosaposin isoform X2"/>
    <property type="match status" value="2"/>
</dbReference>
<keyword evidence="5" id="KW-1015">Disulfide bond</keyword>
<dbReference type="Gene3D" id="1.10.225.10">
    <property type="entry name" value="Saposin-like"/>
    <property type="match status" value="3"/>
</dbReference>
<feature type="domain" description="Saposin B-type" evidence="8">
    <location>
        <begin position="27"/>
        <end position="108"/>
    </location>
</feature>
<dbReference type="InterPro" id="IPR008138">
    <property type="entry name" value="SapB_2"/>
</dbReference>
<evidence type="ECO:0000256" key="3">
    <source>
        <dbReference type="ARBA" id="ARBA00022729"/>
    </source>
</evidence>
<name>A0A0B7AAH7_9EUPU</name>
<feature type="chain" id="PRO_5002112686" description="Saposin B-type domain-containing protein" evidence="7">
    <location>
        <begin position="18"/>
        <end position="285"/>
    </location>
</feature>
<dbReference type="AlphaFoldDB" id="A0A0B7AAH7"/>
<dbReference type="EMBL" id="HACG01031109">
    <property type="protein sequence ID" value="CEK77974.1"/>
    <property type="molecule type" value="Transcribed_RNA"/>
</dbReference>
<feature type="domain" description="Saposin B-type" evidence="8">
    <location>
        <begin position="224"/>
        <end position="285"/>
    </location>
</feature>
<dbReference type="GO" id="GO:0005576">
    <property type="term" value="C:extracellular region"/>
    <property type="evidence" value="ECO:0007669"/>
    <property type="project" value="UniProtKB-SubCell"/>
</dbReference>
<dbReference type="GO" id="GO:0006665">
    <property type="term" value="P:sphingolipid metabolic process"/>
    <property type="evidence" value="ECO:0007669"/>
    <property type="project" value="InterPro"/>
</dbReference>
<evidence type="ECO:0000256" key="6">
    <source>
        <dbReference type="ARBA" id="ARBA00023180"/>
    </source>
</evidence>
<dbReference type="Pfam" id="PF05184">
    <property type="entry name" value="SapB_1"/>
    <property type="match status" value="3"/>
</dbReference>
<reference evidence="9" key="1">
    <citation type="submission" date="2014-12" db="EMBL/GenBank/DDBJ databases">
        <title>Insight into the proteome of Arion vulgaris.</title>
        <authorList>
            <person name="Aradska J."/>
            <person name="Bulat T."/>
            <person name="Smidak R."/>
            <person name="Sarate P."/>
            <person name="Gangsoo J."/>
            <person name="Sialana F."/>
            <person name="Bilban M."/>
            <person name="Lubec G."/>
        </authorList>
    </citation>
    <scope>NUCLEOTIDE SEQUENCE</scope>
    <source>
        <tissue evidence="9">Skin</tissue>
    </source>
</reference>
<dbReference type="GO" id="GO:0005764">
    <property type="term" value="C:lysosome"/>
    <property type="evidence" value="ECO:0007669"/>
    <property type="project" value="InterPro"/>
</dbReference>
<comment type="subcellular location">
    <subcellularLocation>
        <location evidence="1">Secreted</location>
    </subcellularLocation>
</comment>
<evidence type="ECO:0000256" key="5">
    <source>
        <dbReference type="ARBA" id="ARBA00023157"/>
    </source>
</evidence>
<feature type="non-terminal residue" evidence="9">
    <location>
        <position position="285"/>
    </location>
</feature>
<evidence type="ECO:0000259" key="8">
    <source>
        <dbReference type="PROSITE" id="PS50015"/>
    </source>
</evidence>
<dbReference type="GO" id="GO:0016020">
    <property type="term" value="C:membrane"/>
    <property type="evidence" value="ECO:0007669"/>
    <property type="project" value="GOC"/>
</dbReference>
<dbReference type="InterPro" id="IPR008139">
    <property type="entry name" value="SaposinB_dom"/>
</dbReference>
<feature type="domain" description="Saposin B-type" evidence="8">
    <location>
        <begin position="127"/>
        <end position="208"/>
    </location>
</feature>
<feature type="signal peptide" evidence="7">
    <location>
        <begin position="1"/>
        <end position="17"/>
    </location>
</feature>
<dbReference type="InterPro" id="IPR011001">
    <property type="entry name" value="Saposin-like"/>
</dbReference>
<keyword evidence="4" id="KW-0677">Repeat</keyword>
<dbReference type="InterPro" id="IPR051428">
    <property type="entry name" value="Sphingo_Act-Surfact_Prot"/>
</dbReference>
<evidence type="ECO:0000313" key="9">
    <source>
        <dbReference type="EMBL" id="CEK77974.1"/>
    </source>
</evidence>
<dbReference type="SMART" id="SM00741">
    <property type="entry name" value="SapB"/>
    <property type="match status" value="3"/>
</dbReference>
<sequence>MLLVCVMTCLALTSVLSQLPTTSGQENGQPCDLCKQLFTYVNTFLQKNSTEAEVEALLKKACNILPTAFQGECDNIVKQYGPMIFELLIHELQPDQMCTALGLCPSSNEDQNSDVSSVSETQMPNTNNIECTVCKRFIDKVKSLLSSNPTPDEIKNAMNEVCQMVPSIYRSKCRHLVNQYEAQIIPMLQSSFTSEQICSRIGLCSSDIEVFQVSTSETQSPDSNSAQCKLCTLVIDKVKSTLRKKATKSEITAALGKVCSMMLPIFVGPCKILVKKFTPQIVDML</sequence>
<evidence type="ECO:0000256" key="7">
    <source>
        <dbReference type="SAM" id="SignalP"/>
    </source>
</evidence>
<organism evidence="9">
    <name type="scientific">Arion vulgaris</name>
    <dbReference type="NCBI Taxonomy" id="1028688"/>
    <lineage>
        <taxon>Eukaryota</taxon>
        <taxon>Metazoa</taxon>
        <taxon>Spiralia</taxon>
        <taxon>Lophotrochozoa</taxon>
        <taxon>Mollusca</taxon>
        <taxon>Gastropoda</taxon>
        <taxon>Heterobranchia</taxon>
        <taxon>Euthyneura</taxon>
        <taxon>Panpulmonata</taxon>
        <taxon>Eupulmonata</taxon>
        <taxon>Stylommatophora</taxon>
        <taxon>Helicina</taxon>
        <taxon>Arionoidea</taxon>
        <taxon>Arionidae</taxon>
        <taxon>Arion</taxon>
    </lineage>
</organism>
<keyword evidence="2" id="KW-0964">Secreted</keyword>
<accession>A0A0B7AAH7</accession>
<dbReference type="PROSITE" id="PS50015">
    <property type="entry name" value="SAP_B"/>
    <property type="match status" value="3"/>
</dbReference>
<keyword evidence="3 7" id="KW-0732">Signal</keyword>
<evidence type="ECO:0000256" key="4">
    <source>
        <dbReference type="ARBA" id="ARBA00022737"/>
    </source>
</evidence>
<dbReference type="SUPFAM" id="SSF47862">
    <property type="entry name" value="Saposin"/>
    <property type="match status" value="3"/>
</dbReference>
<dbReference type="InterPro" id="IPR008373">
    <property type="entry name" value="Saposin"/>
</dbReference>
<keyword evidence="6" id="KW-0325">Glycoprotein</keyword>
<evidence type="ECO:0000256" key="1">
    <source>
        <dbReference type="ARBA" id="ARBA00004613"/>
    </source>
</evidence>
<evidence type="ECO:0000256" key="2">
    <source>
        <dbReference type="ARBA" id="ARBA00022525"/>
    </source>
</evidence>
<dbReference type="PANTHER" id="PTHR11480">
    <property type="entry name" value="SAPOSIN-RELATED"/>
    <property type="match status" value="1"/>
</dbReference>
<proteinExistence type="predicted"/>
<dbReference type="Pfam" id="PF03489">
    <property type="entry name" value="SapB_2"/>
    <property type="match status" value="2"/>
</dbReference>
<protein>
    <recommendedName>
        <fullName evidence="8">Saposin B-type domain-containing protein</fullName>
    </recommendedName>
</protein>